<protein>
    <recommendedName>
        <fullName evidence="4">Transmembrane protein</fullName>
    </recommendedName>
</protein>
<evidence type="ECO:0000313" key="2">
    <source>
        <dbReference type="EMBL" id="GMI25726.1"/>
    </source>
</evidence>
<keyword evidence="1" id="KW-0812">Transmembrane</keyword>
<dbReference type="EMBL" id="BRYB01000228">
    <property type="protein sequence ID" value="GMI25726.1"/>
    <property type="molecule type" value="Genomic_DNA"/>
</dbReference>
<keyword evidence="1" id="KW-1133">Transmembrane helix</keyword>
<evidence type="ECO:0000313" key="3">
    <source>
        <dbReference type="Proteomes" id="UP001165060"/>
    </source>
</evidence>
<dbReference type="Proteomes" id="UP001165060">
    <property type="component" value="Unassembled WGS sequence"/>
</dbReference>
<sequence>MERFRDEESGAVFLYNKKTGETKTNSLVLCLMPCYVAINACVCEGPQAVLEGIAKALLCFTCCIFLFLIGLASCNVKFFKSTALAYFREGCLFAAASVTLMVPCSASLAVYRRFSATDEWEVGGIPTFLGTVDCRRFGTFESGDANMSSNQYMTDSPSMDSWPPIEGFSPILHPPQYTKDLMCAKLFGVAVPERQHIEIQVEMEDRRAQRAIRREKELQEEGWMGVT</sequence>
<keyword evidence="1" id="KW-0472">Membrane</keyword>
<proteinExistence type="predicted"/>
<organism evidence="2 3">
    <name type="scientific">Tetraparma gracilis</name>
    <dbReference type="NCBI Taxonomy" id="2962635"/>
    <lineage>
        <taxon>Eukaryota</taxon>
        <taxon>Sar</taxon>
        <taxon>Stramenopiles</taxon>
        <taxon>Ochrophyta</taxon>
        <taxon>Bolidophyceae</taxon>
        <taxon>Parmales</taxon>
        <taxon>Triparmaceae</taxon>
        <taxon>Tetraparma</taxon>
    </lineage>
</organism>
<accession>A0ABQ6MG49</accession>
<feature type="transmembrane region" description="Helical" evidence="1">
    <location>
        <begin position="92"/>
        <end position="111"/>
    </location>
</feature>
<comment type="caution">
    <text evidence="2">The sequence shown here is derived from an EMBL/GenBank/DDBJ whole genome shotgun (WGS) entry which is preliminary data.</text>
</comment>
<feature type="transmembrane region" description="Helical" evidence="1">
    <location>
        <begin position="54"/>
        <end position="72"/>
    </location>
</feature>
<evidence type="ECO:0000256" key="1">
    <source>
        <dbReference type="SAM" id="Phobius"/>
    </source>
</evidence>
<feature type="transmembrane region" description="Helical" evidence="1">
    <location>
        <begin position="24"/>
        <end position="42"/>
    </location>
</feature>
<reference evidence="2 3" key="1">
    <citation type="journal article" date="2023" name="Commun. Biol.">
        <title>Genome analysis of Parmales, the sister group of diatoms, reveals the evolutionary specialization of diatoms from phago-mixotrophs to photoautotrophs.</title>
        <authorList>
            <person name="Ban H."/>
            <person name="Sato S."/>
            <person name="Yoshikawa S."/>
            <person name="Yamada K."/>
            <person name="Nakamura Y."/>
            <person name="Ichinomiya M."/>
            <person name="Sato N."/>
            <person name="Blanc-Mathieu R."/>
            <person name="Endo H."/>
            <person name="Kuwata A."/>
            <person name="Ogata H."/>
        </authorList>
    </citation>
    <scope>NUCLEOTIDE SEQUENCE [LARGE SCALE GENOMIC DNA]</scope>
</reference>
<keyword evidence="3" id="KW-1185">Reference proteome</keyword>
<gene>
    <name evidence="2" type="ORF">TeGR_g4522</name>
</gene>
<name>A0ABQ6MG49_9STRA</name>
<evidence type="ECO:0008006" key="4">
    <source>
        <dbReference type="Google" id="ProtNLM"/>
    </source>
</evidence>